<sequence length="572" mass="62197">MNSLGATPILSRASPPPANKTVSTIINDDSTLEKEAAAPSTTPTDDTPAPERTDKHQIITSYSKEAMQIAQPETAPLENETIGTSRILSSTAVLKSSPAPGVAEKATELQLDTKERRISVPKATKDTPEPTSKATVEDFVLAEFRDPAIIFSRKKSDASGNTQSDPFQENSASSFRSASAGISRGAEPQYNTFPNRSSRQGPSEASQEPTIESSLRATAPVFEPQQLDEPVAGNQSNPRNEPSLSQQVEVPFDPYSLDFLYGIPMYHHMYELPFEYNGNGRRLPRSPKKGKNKKYVSNQSSRGRAPRGCTDESSPTKAERSGDSQGTTKGKSPTQANDESFCEAKDTSTSQAKGNTTTTPMQASIQEPGADKRFGEFFEGSSRENTPFVMQMDTINRQGSIQINRGSVGRTSRPIDWSSIHNVPSHSQSPYFEAQQGPSGMRPYSQPVHAYPRFGRNDLSSFTSIYRGRQPHYRQHGGNGLYDNFSPAYQGRSHHAAAGVPMHATAPFPNPVPPPGPSNRLIGDTPKSYVGFGVQGEKEPCGVMEVDKGLEWAGGPACNKCDPDHKELREAE</sequence>
<dbReference type="AlphaFoldDB" id="A0A6A6WTF6"/>
<feature type="compositionally biased region" description="Polar residues" evidence="1">
    <location>
        <begin position="323"/>
        <end position="338"/>
    </location>
</feature>
<proteinExistence type="predicted"/>
<feature type="compositionally biased region" description="Basic and acidic residues" evidence="1">
    <location>
        <begin position="113"/>
        <end position="128"/>
    </location>
</feature>
<keyword evidence="3" id="KW-1185">Reference proteome</keyword>
<organism evidence="2 3">
    <name type="scientific">Melanomma pulvis-pyrius CBS 109.77</name>
    <dbReference type="NCBI Taxonomy" id="1314802"/>
    <lineage>
        <taxon>Eukaryota</taxon>
        <taxon>Fungi</taxon>
        <taxon>Dikarya</taxon>
        <taxon>Ascomycota</taxon>
        <taxon>Pezizomycotina</taxon>
        <taxon>Dothideomycetes</taxon>
        <taxon>Pleosporomycetidae</taxon>
        <taxon>Pleosporales</taxon>
        <taxon>Melanommataceae</taxon>
        <taxon>Melanomma</taxon>
    </lineage>
</organism>
<feature type="compositionally biased region" description="Polar residues" evidence="1">
    <location>
        <begin position="233"/>
        <end position="248"/>
    </location>
</feature>
<feature type="region of interest" description="Disordered" evidence="1">
    <location>
        <begin position="420"/>
        <end position="442"/>
    </location>
</feature>
<feature type="compositionally biased region" description="Polar residues" evidence="1">
    <location>
        <begin position="347"/>
        <end position="363"/>
    </location>
</feature>
<feature type="region of interest" description="Disordered" evidence="1">
    <location>
        <begin position="154"/>
        <end position="211"/>
    </location>
</feature>
<feature type="compositionally biased region" description="Polar residues" evidence="1">
    <location>
        <begin position="158"/>
        <end position="177"/>
    </location>
</feature>
<feature type="region of interest" description="Disordered" evidence="1">
    <location>
        <begin position="113"/>
        <end position="136"/>
    </location>
</feature>
<feature type="compositionally biased region" description="Low complexity" evidence="1">
    <location>
        <begin position="37"/>
        <end position="47"/>
    </location>
</feature>
<reference evidence="2" key="1">
    <citation type="journal article" date="2020" name="Stud. Mycol.">
        <title>101 Dothideomycetes genomes: a test case for predicting lifestyles and emergence of pathogens.</title>
        <authorList>
            <person name="Haridas S."/>
            <person name="Albert R."/>
            <person name="Binder M."/>
            <person name="Bloem J."/>
            <person name="Labutti K."/>
            <person name="Salamov A."/>
            <person name="Andreopoulos B."/>
            <person name="Baker S."/>
            <person name="Barry K."/>
            <person name="Bills G."/>
            <person name="Bluhm B."/>
            <person name="Cannon C."/>
            <person name="Castanera R."/>
            <person name="Culley D."/>
            <person name="Daum C."/>
            <person name="Ezra D."/>
            <person name="Gonzalez J."/>
            <person name="Henrissat B."/>
            <person name="Kuo A."/>
            <person name="Liang C."/>
            <person name="Lipzen A."/>
            <person name="Lutzoni F."/>
            <person name="Magnuson J."/>
            <person name="Mondo S."/>
            <person name="Nolan M."/>
            <person name="Ohm R."/>
            <person name="Pangilinan J."/>
            <person name="Park H.-J."/>
            <person name="Ramirez L."/>
            <person name="Alfaro M."/>
            <person name="Sun H."/>
            <person name="Tritt A."/>
            <person name="Yoshinaga Y."/>
            <person name="Zwiers L.-H."/>
            <person name="Turgeon B."/>
            <person name="Goodwin S."/>
            <person name="Spatafora J."/>
            <person name="Crous P."/>
            <person name="Grigoriev I."/>
        </authorList>
    </citation>
    <scope>NUCLEOTIDE SEQUENCE</scope>
    <source>
        <strain evidence="2">CBS 109.77</strain>
    </source>
</reference>
<evidence type="ECO:0000313" key="2">
    <source>
        <dbReference type="EMBL" id="KAF2787406.1"/>
    </source>
</evidence>
<gene>
    <name evidence="2" type="ORF">K505DRAFT_421796</name>
</gene>
<evidence type="ECO:0000256" key="1">
    <source>
        <dbReference type="SAM" id="MobiDB-lite"/>
    </source>
</evidence>
<dbReference type="EMBL" id="MU002323">
    <property type="protein sequence ID" value="KAF2787406.1"/>
    <property type="molecule type" value="Genomic_DNA"/>
</dbReference>
<accession>A0A6A6WTF6</accession>
<feature type="compositionally biased region" description="Basic residues" evidence="1">
    <location>
        <begin position="282"/>
        <end position="294"/>
    </location>
</feature>
<feature type="region of interest" description="Disordered" evidence="1">
    <location>
        <begin position="281"/>
        <end position="363"/>
    </location>
</feature>
<feature type="region of interest" description="Disordered" evidence="1">
    <location>
        <begin position="1"/>
        <end position="57"/>
    </location>
</feature>
<feature type="compositionally biased region" description="Polar residues" evidence="1">
    <location>
        <begin position="420"/>
        <end position="430"/>
    </location>
</feature>
<protein>
    <submittedName>
        <fullName evidence="2">Uncharacterized protein</fullName>
    </submittedName>
</protein>
<feature type="compositionally biased region" description="Polar residues" evidence="1">
    <location>
        <begin position="20"/>
        <end position="29"/>
    </location>
</feature>
<feature type="region of interest" description="Disordered" evidence="1">
    <location>
        <begin position="228"/>
        <end position="249"/>
    </location>
</feature>
<feature type="compositionally biased region" description="Polar residues" evidence="1">
    <location>
        <begin position="189"/>
        <end position="211"/>
    </location>
</feature>
<dbReference type="Proteomes" id="UP000799757">
    <property type="component" value="Unassembled WGS sequence"/>
</dbReference>
<name>A0A6A6WTF6_9PLEO</name>
<evidence type="ECO:0000313" key="3">
    <source>
        <dbReference type="Proteomes" id="UP000799757"/>
    </source>
</evidence>